<comment type="caution">
    <text evidence="8">The sequence shown here is derived from an EMBL/GenBank/DDBJ whole genome shotgun (WGS) entry which is preliminary data.</text>
</comment>
<organism evidence="8 9">
    <name type="scientific">Haliea salexigens</name>
    <dbReference type="NCBI Taxonomy" id="287487"/>
    <lineage>
        <taxon>Bacteria</taxon>
        <taxon>Pseudomonadati</taxon>
        <taxon>Pseudomonadota</taxon>
        <taxon>Gammaproteobacteria</taxon>
        <taxon>Cellvibrionales</taxon>
        <taxon>Halieaceae</taxon>
        <taxon>Haliea</taxon>
    </lineage>
</organism>
<dbReference type="NCBIfam" id="NF005621">
    <property type="entry name" value="PRK07375.1-6"/>
    <property type="match status" value="1"/>
</dbReference>
<evidence type="ECO:0000256" key="1">
    <source>
        <dbReference type="ARBA" id="ARBA00004651"/>
    </source>
</evidence>
<evidence type="ECO:0000256" key="3">
    <source>
        <dbReference type="ARBA" id="ARBA00022475"/>
    </source>
</evidence>
<dbReference type="EMBL" id="DMND01000260">
    <property type="protein sequence ID" value="HAN29824.1"/>
    <property type="molecule type" value="Genomic_DNA"/>
</dbReference>
<dbReference type="PANTHER" id="PTHR34583:SF2">
    <property type="entry name" value="ANTIPORTER SUBUNIT MNHC2-RELATED"/>
    <property type="match status" value="1"/>
</dbReference>
<keyword evidence="5 7" id="KW-1133">Transmembrane helix</keyword>
<evidence type="ECO:0000256" key="5">
    <source>
        <dbReference type="ARBA" id="ARBA00022989"/>
    </source>
</evidence>
<feature type="transmembrane region" description="Helical" evidence="7">
    <location>
        <begin position="33"/>
        <end position="53"/>
    </location>
</feature>
<evidence type="ECO:0000256" key="6">
    <source>
        <dbReference type="ARBA" id="ARBA00023136"/>
    </source>
</evidence>
<evidence type="ECO:0000256" key="4">
    <source>
        <dbReference type="ARBA" id="ARBA00022692"/>
    </source>
</evidence>
<dbReference type="InterPro" id="IPR039428">
    <property type="entry name" value="NUOK/Mnh_C1-like"/>
</dbReference>
<keyword evidence="6 7" id="KW-0472">Membrane</keyword>
<comment type="subcellular location">
    <subcellularLocation>
        <location evidence="1">Cell membrane</location>
        <topology evidence="1">Multi-pass membrane protein</topology>
    </subcellularLocation>
</comment>
<dbReference type="STRING" id="1121937.GCA_000423125_01169"/>
<keyword evidence="4 7" id="KW-0812">Transmembrane</keyword>
<feature type="transmembrane region" description="Helical" evidence="7">
    <location>
        <begin position="73"/>
        <end position="98"/>
    </location>
</feature>
<gene>
    <name evidence="8" type="ORF">DCP75_19310</name>
</gene>
<name>A0A3C1KU38_9GAMM</name>
<evidence type="ECO:0000313" key="8">
    <source>
        <dbReference type="EMBL" id="HAN29824.1"/>
    </source>
</evidence>
<dbReference type="AlphaFoldDB" id="A0A3C1KU38"/>
<evidence type="ECO:0000256" key="2">
    <source>
        <dbReference type="ARBA" id="ARBA00010388"/>
    </source>
</evidence>
<protein>
    <submittedName>
        <fullName evidence="8">Na+/H+ antiporter subunit C</fullName>
    </submittedName>
</protein>
<evidence type="ECO:0000313" key="9">
    <source>
        <dbReference type="Proteomes" id="UP000259273"/>
    </source>
</evidence>
<accession>A0A3C1KU38</accession>
<dbReference type="GO" id="GO:0005886">
    <property type="term" value="C:plasma membrane"/>
    <property type="evidence" value="ECO:0007669"/>
    <property type="project" value="UniProtKB-SubCell"/>
</dbReference>
<keyword evidence="3" id="KW-1003">Cell membrane</keyword>
<reference evidence="8 9" key="1">
    <citation type="journal article" date="2018" name="Nat. Biotechnol.">
        <title>A standardized bacterial taxonomy based on genome phylogeny substantially revises the tree of life.</title>
        <authorList>
            <person name="Parks D.H."/>
            <person name="Chuvochina M."/>
            <person name="Waite D.W."/>
            <person name="Rinke C."/>
            <person name="Skarshewski A."/>
            <person name="Chaumeil P.A."/>
            <person name="Hugenholtz P."/>
        </authorList>
    </citation>
    <scope>NUCLEOTIDE SEQUENCE [LARGE SCALE GENOMIC DNA]</scope>
    <source>
        <strain evidence="8">UBA9158</strain>
    </source>
</reference>
<feature type="transmembrane region" description="Helical" evidence="7">
    <location>
        <begin position="6"/>
        <end position="24"/>
    </location>
</feature>
<dbReference type="NCBIfam" id="NF005624">
    <property type="entry name" value="PRK07375.2-3"/>
    <property type="match status" value="1"/>
</dbReference>
<dbReference type="Pfam" id="PF00420">
    <property type="entry name" value="Oxidored_q2"/>
    <property type="match status" value="1"/>
</dbReference>
<proteinExistence type="inferred from homology"/>
<dbReference type="Proteomes" id="UP000259273">
    <property type="component" value="Unassembled WGS sequence"/>
</dbReference>
<evidence type="ECO:0000256" key="7">
    <source>
        <dbReference type="SAM" id="Phobius"/>
    </source>
</evidence>
<dbReference type="InterPro" id="IPR050601">
    <property type="entry name" value="CPA3_antiporter_subunitC"/>
</dbReference>
<dbReference type="Gene3D" id="1.10.287.3510">
    <property type="match status" value="1"/>
</dbReference>
<sequence>MKLLGLFNYWVFAVLLMIGLYALISKQNLVKKIMALAIFQSAVFLFFITMSRVDGGTAPIIQAGVSGQIFSNPLPQVLILTAIVVGISTTALGLAIVVRLYEEYGTVEDNEILAMDRES</sequence>
<dbReference type="PANTHER" id="PTHR34583">
    <property type="entry name" value="ANTIPORTER SUBUNIT MNHC2-RELATED"/>
    <property type="match status" value="1"/>
</dbReference>
<comment type="similarity">
    <text evidence="2">Belongs to the CPA3 antiporters (TC 2.A.63) subunit C family.</text>
</comment>